<feature type="region of interest" description="Disordered" evidence="1">
    <location>
        <begin position="459"/>
        <end position="524"/>
    </location>
</feature>
<dbReference type="SUPFAM" id="SSF109604">
    <property type="entry name" value="HD-domain/PDEase-like"/>
    <property type="match status" value="1"/>
</dbReference>
<dbReference type="GO" id="GO:0005634">
    <property type="term" value="C:nucleus"/>
    <property type="evidence" value="ECO:0007669"/>
    <property type="project" value="TreeGrafter"/>
</dbReference>
<dbReference type="EMBL" id="SIDB01000009">
    <property type="protein sequence ID" value="KAI3428522.1"/>
    <property type="molecule type" value="Genomic_DNA"/>
</dbReference>
<dbReference type="OrthoDB" id="9991235at2759"/>
<dbReference type="PROSITE" id="PS51831">
    <property type="entry name" value="HD"/>
    <property type="match status" value="1"/>
</dbReference>
<dbReference type="InterPro" id="IPR050135">
    <property type="entry name" value="dGTPase-like"/>
</dbReference>
<dbReference type="Proteomes" id="UP001055712">
    <property type="component" value="Unassembled WGS sequence"/>
</dbReference>
<dbReference type="Gene3D" id="1.10.3210.10">
    <property type="entry name" value="Hypothetical protein af1432"/>
    <property type="match status" value="1"/>
</dbReference>
<dbReference type="GO" id="GO:0008832">
    <property type="term" value="F:dGTPase activity"/>
    <property type="evidence" value="ECO:0007669"/>
    <property type="project" value="TreeGrafter"/>
</dbReference>
<dbReference type="InterPro" id="IPR003607">
    <property type="entry name" value="HD/PDEase_dom"/>
</dbReference>
<dbReference type="CDD" id="cd00077">
    <property type="entry name" value="HDc"/>
    <property type="match status" value="1"/>
</dbReference>
<dbReference type="PANTHER" id="PTHR11373:SF4">
    <property type="entry name" value="DEOXYNUCLEOSIDE TRIPHOSPHATE TRIPHOSPHOHYDROLASE SAMHD1"/>
    <property type="match status" value="1"/>
</dbReference>
<dbReference type="Pfam" id="PF19276">
    <property type="entry name" value="HD_assoc_2"/>
    <property type="match status" value="1"/>
</dbReference>
<evidence type="ECO:0000259" key="2">
    <source>
        <dbReference type="PROSITE" id="PS51831"/>
    </source>
</evidence>
<dbReference type="PANTHER" id="PTHR11373">
    <property type="entry name" value="DEOXYNUCLEOSIDE TRIPHOSPHATE TRIPHOSPHOHYDROLASE"/>
    <property type="match status" value="1"/>
</dbReference>
<gene>
    <name evidence="3" type="ORF">D9Q98_007345</name>
</gene>
<reference evidence="3" key="2">
    <citation type="submission" date="2020-11" db="EMBL/GenBank/DDBJ databases">
        <authorList>
            <person name="Cecchin M."/>
            <person name="Marcolungo L."/>
            <person name="Rossato M."/>
            <person name="Girolomoni L."/>
            <person name="Cosentino E."/>
            <person name="Cuine S."/>
            <person name="Li-Beisson Y."/>
            <person name="Delledonne M."/>
            <person name="Ballottari M."/>
        </authorList>
    </citation>
    <scope>NUCLEOTIDE SEQUENCE</scope>
    <source>
        <strain evidence="3">211/11P</strain>
        <tissue evidence="3">Whole cell</tissue>
    </source>
</reference>
<organism evidence="3 4">
    <name type="scientific">Chlorella vulgaris</name>
    <name type="common">Green alga</name>
    <dbReference type="NCBI Taxonomy" id="3077"/>
    <lineage>
        <taxon>Eukaryota</taxon>
        <taxon>Viridiplantae</taxon>
        <taxon>Chlorophyta</taxon>
        <taxon>core chlorophytes</taxon>
        <taxon>Trebouxiophyceae</taxon>
        <taxon>Chlorellales</taxon>
        <taxon>Chlorellaceae</taxon>
        <taxon>Chlorella clade</taxon>
        <taxon>Chlorella</taxon>
    </lineage>
</organism>
<evidence type="ECO:0000313" key="3">
    <source>
        <dbReference type="EMBL" id="KAI3428522.1"/>
    </source>
</evidence>
<dbReference type="InterPro" id="IPR045509">
    <property type="entry name" value="HD_assoc_2"/>
</dbReference>
<proteinExistence type="predicted"/>
<comment type="caution">
    <text evidence="3">The sequence shown here is derived from an EMBL/GenBank/DDBJ whole genome shotgun (WGS) entry which is preliminary data.</text>
</comment>
<protein>
    <recommendedName>
        <fullName evidence="2">HD domain-containing protein</fullName>
    </recommendedName>
</protein>
<dbReference type="AlphaFoldDB" id="A0A9D4TL53"/>
<dbReference type="SMART" id="SM00471">
    <property type="entry name" value="HDc"/>
    <property type="match status" value="1"/>
</dbReference>
<evidence type="ECO:0000256" key="1">
    <source>
        <dbReference type="SAM" id="MobiDB-lite"/>
    </source>
</evidence>
<feature type="domain" description="HD" evidence="2">
    <location>
        <begin position="61"/>
        <end position="198"/>
    </location>
</feature>
<dbReference type="Pfam" id="PF01966">
    <property type="entry name" value="HD"/>
    <property type="match status" value="1"/>
</dbReference>
<reference evidence="3" key="1">
    <citation type="journal article" date="2019" name="Plant J.">
        <title>Chlorella vulgaris genome assembly and annotation reveals the molecular basis for metabolic acclimation to high light conditions.</title>
        <authorList>
            <person name="Cecchin M."/>
            <person name="Marcolungo L."/>
            <person name="Rossato M."/>
            <person name="Girolomoni L."/>
            <person name="Cosentino E."/>
            <person name="Cuine S."/>
            <person name="Li-Beisson Y."/>
            <person name="Delledonne M."/>
            <person name="Ballottari M."/>
        </authorList>
    </citation>
    <scope>NUCLEOTIDE SEQUENCE</scope>
    <source>
        <strain evidence="3">211/11P</strain>
    </source>
</reference>
<feature type="compositionally biased region" description="Polar residues" evidence="1">
    <location>
        <begin position="471"/>
        <end position="482"/>
    </location>
</feature>
<dbReference type="GO" id="GO:0006203">
    <property type="term" value="P:dGTP catabolic process"/>
    <property type="evidence" value="ECO:0007669"/>
    <property type="project" value="TreeGrafter"/>
</dbReference>
<evidence type="ECO:0000313" key="4">
    <source>
        <dbReference type="Proteomes" id="UP001055712"/>
    </source>
</evidence>
<sequence>MAQFPRAKEARIFKDNAVTGDFVRLSATAAAIVDTPIFQRLRHLKQLGMTEYVYPTATHTRFVHSLGVAHRAKEFALKLWQKQPELQLTDSDLIVLEVAGLCHDIGHGPFSHSFQTELVPKLLPPGQTWEHEAMSCLLVDHICQQYNIDLCLDEQTRVKDLIAGDRVAAVADWTGKEWQFDIVANKRNGLDVDKLDYLKRDSHGAVELTTSDTFSFLYENMRVINGEVCFRTSVRSVVQEVYSARAKLHEFVYTHPVAKAVEYMVTDALLLVADELRILDALRDPERFVNLHDAIILLVENSSSQTPGMQAAQELLRRLRHRDIYKHCGSADVQREKVSSFLNVKEEEILEHQDPAAAVTLTARDIRVHNLKIDYTTQHENPLKHVGFYVNDSDQHPHQSTDNPFAPGTFITRQVRVYLVRLCDSSEEKRQYQQAVQHAFDVWSRKVLRTEFVMSPAKSTVTASARKRAHPSSSQHGATAATSEFRRPAEAAAADGEAGEDAEDVAVLSQNGPPAKKGLLFAQQ</sequence>
<name>A0A9D4TL53_CHLVU</name>
<dbReference type="InterPro" id="IPR006674">
    <property type="entry name" value="HD_domain"/>
</dbReference>
<dbReference type="Gene3D" id="3.30.70.2760">
    <property type="match status" value="1"/>
</dbReference>
<keyword evidence="4" id="KW-1185">Reference proteome</keyword>
<accession>A0A9D4TL53</accession>